<dbReference type="EMBL" id="CM001219">
    <property type="protein sequence ID" value="KEH35183.1"/>
    <property type="molecule type" value="Genomic_DNA"/>
</dbReference>
<feature type="region of interest" description="Disordered" evidence="1">
    <location>
        <begin position="52"/>
        <end position="73"/>
    </location>
</feature>
<evidence type="ECO:0000313" key="3">
    <source>
        <dbReference type="EnsemblPlants" id="KEH35183"/>
    </source>
</evidence>
<proteinExistence type="predicted"/>
<reference evidence="3" key="3">
    <citation type="submission" date="2015-04" db="UniProtKB">
        <authorList>
            <consortium name="EnsemblPlants"/>
        </authorList>
    </citation>
    <scope>IDENTIFICATION</scope>
    <source>
        <strain evidence="3">cv. Jemalong A17</strain>
    </source>
</reference>
<protein>
    <submittedName>
        <fullName evidence="2 3">Uncharacterized protein</fullName>
    </submittedName>
</protein>
<dbReference type="EnsemblPlants" id="KEH35183">
    <property type="protein sequence ID" value="KEH35183"/>
    <property type="gene ID" value="MTR_3g081410"/>
</dbReference>
<gene>
    <name evidence="2" type="ordered locus">MTR_3g081410</name>
</gene>
<feature type="compositionally biased region" description="Basic and acidic residues" evidence="1">
    <location>
        <begin position="53"/>
        <end position="68"/>
    </location>
</feature>
<name>A0A072V1C3_MEDTR</name>
<organism evidence="2 4">
    <name type="scientific">Medicago truncatula</name>
    <name type="common">Barrel medic</name>
    <name type="synonym">Medicago tribuloides</name>
    <dbReference type="NCBI Taxonomy" id="3880"/>
    <lineage>
        <taxon>Eukaryota</taxon>
        <taxon>Viridiplantae</taxon>
        <taxon>Streptophyta</taxon>
        <taxon>Embryophyta</taxon>
        <taxon>Tracheophyta</taxon>
        <taxon>Spermatophyta</taxon>
        <taxon>Magnoliopsida</taxon>
        <taxon>eudicotyledons</taxon>
        <taxon>Gunneridae</taxon>
        <taxon>Pentapetalae</taxon>
        <taxon>rosids</taxon>
        <taxon>fabids</taxon>
        <taxon>Fabales</taxon>
        <taxon>Fabaceae</taxon>
        <taxon>Papilionoideae</taxon>
        <taxon>50 kb inversion clade</taxon>
        <taxon>NPAAA clade</taxon>
        <taxon>Hologalegina</taxon>
        <taxon>IRL clade</taxon>
        <taxon>Trifolieae</taxon>
        <taxon>Medicago</taxon>
    </lineage>
</organism>
<evidence type="ECO:0000313" key="4">
    <source>
        <dbReference type="Proteomes" id="UP000002051"/>
    </source>
</evidence>
<evidence type="ECO:0000313" key="2">
    <source>
        <dbReference type="EMBL" id="KEH35183.1"/>
    </source>
</evidence>
<sequence length="135" mass="15478">MCFHTKEKHNEFLRTVISEHRYLKRIQELKPQEEIVVGCRCSAEADISLANKRRNEAEGSARRERDSTHVVSNNHGVLNALMSPDSAETFLQRVKVVSNRVSEDARGPFGTNDCWKCLVKVRCSSNVQEYGYHEN</sequence>
<dbReference type="Proteomes" id="UP000002051">
    <property type="component" value="Chromosome 3"/>
</dbReference>
<accession>A0A072V1C3</accession>
<reference evidence="2 4" key="1">
    <citation type="journal article" date="2011" name="Nature">
        <title>The Medicago genome provides insight into the evolution of rhizobial symbioses.</title>
        <authorList>
            <person name="Young N.D."/>
            <person name="Debelle F."/>
            <person name="Oldroyd G.E."/>
            <person name="Geurts R."/>
            <person name="Cannon S.B."/>
            <person name="Udvardi M.K."/>
            <person name="Benedito V.A."/>
            <person name="Mayer K.F."/>
            <person name="Gouzy J."/>
            <person name="Schoof H."/>
            <person name="Van de Peer Y."/>
            <person name="Proost S."/>
            <person name="Cook D.R."/>
            <person name="Meyers B.C."/>
            <person name="Spannagl M."/>
            <person name="Cheung F."/>
            <person name="De Mita S."/>
            <person name="Krishnakumar V."/>
            <person name="Gundlach H."/>
            <person name="Zhou S."/>
            <person name="Mudge J."/>
            <person name="Bharti A.K."/>
            <person name="Murray J.D."/>
            <person name="Naoumkina M.A."/>
            <person name="Rosen B."/>
            <person name="Silverstein K.A."/>
            <person name="Tang H."/>
            <person name="Rombauts S."/>
            <person name="Zhao P.X."/>
            <person name="Zhou P."/>
            <person name="Barbe V."/>
            <person name="Bardou P."/>
            <person name="Bechner M."/>
            <person name="Bellec A."/>
            <person name="Berger A."/>
            <person name="Berges H."/>
            <person name="Bidwell S."/>
            <person name="Bisseling T."/>
            <person name="Choisne N."/>
            <person name="Couloux A."/>
            <person name="Denny R."/>
            <person name="Deshpande S."/>
            <person name="Dai X."/>
            <person name="Doyle J.J."/>
            <person name="Dudez A.M."/>
            <person name="Farmer A.D."/>
            <person name="Fouteau S."/>
            <person name="Franken C."/>
            <person name="Gibelin C."/>
            <person name="Gish J."/>
            <person name="Goldstein S."/>
            <person name="Gonzalez A.J."/>
            <person name="Green P.J."/>
            <person name="Hallab A."/>
            <person name="Hartog M."/>
            <person name="Hua A."/>
            <person name="Humphray S.J."/>
            <person name="Jeong D.H."/>
            <person name="Jing Y."/>
            <person name="Jocker A."/>
            <person name="Kenton S.M."/>
            <person name="Kim D.J."/>
            <person name="Klee K."/>
            <person name="Lai H."/>
            <person name="Lang C."/>
            <person name="Lin S."/>
            <person name="Macmil S.L."/>
            <person name="Magdelenat G."/>
            <person name="Matthews L."/>
            <person name="McCorrison J."/>
            <person name="Monaghan E.L."/>
            <person name="Mun J.H."/>
            <person name="Najar F.Z."/>
            <person name="Nicholson C."/>
            <person name="Noirot C."/>
            <person name="O'Bleness M."/>
            <person name="Paule C.R."/>
            <person name="Poulain J."/>
            <person name="Prion F."/>
            <person name="Qin B."/>
            <person name="Qu C."/>
            <person name="Retzel E.F."/>
            <person name="Riddle C."/>
            <person name="Sallet E."/>
            <person name="Samain S."/>
            <person name="Samson N."/>
            <person name="Sanders I."/>
            <person name="Saurat O."/>
            <person name="Scarpelli C."/>
            <person name="Schiex T."/>
            <person name="Segurens B."/>
            <person name="Severin A.J."/>
            <person name="Sherrier D.J."/>
            <person name="Shi R."/>
            <person name="Sims S."/>
            <person name="Singer S.R."/>
            <person name="Sinharoy S."/>
            <person name="Sterck L."/>
            <person name="Viollet A."/>
            <person name="Wang B.B."/>
            <person name="Wang K."/>
            <person name="Wang M."/>
            <person name="Wang X."/>
            <person name="Warfsmann J."/>
            <person name="Weissenbach J."/>
            <person name="White D.D."/>
            <person name="White J.D."/>
            <person name="Wiley G.B."/>
            <person name="Wincker P."/>
            <person name="Xing Y."/>
            <person name="Yang L."/>
            <person name="Yao Z."/>
            <person name="Ying F."/>
            <person name="Zhai J."/>
            <person name="Zhou L."/>
            <person name="Zuber A."/>
            <person name="Denarie J."/>
            <person name="Dixon R.A."/>
            <person name="May G.D."/>
            <person name="Schwartz D.C."/>
            <person name="Rogers J."/>
            <person name="Quetier F."/>
            <person name="Town C.D."/>
            <person name="Roe B.A."/>
        </authorList>
    </citation>
    <scope>NUCLEOTIDE SEQUENCE [LARGE SCALE GENOMIC DNA]</scope>
    <source>
        <strain evidence="2">A17</strain>
        <strain evidence="3 4">cv. Jemalong A17</strain>
    </source>
</reference>
<reference evidence="2 4" key="2">
    <citation type="journal article" date="2014" name="BMC Genomics">
        <title>An improved genome release (version Mt4.0) for the model legume Medicago truncatula.</title>
        <authorList>
            <person name="Tang H."/>
            <person name="Krishnakumar V."/>
            <person name="Bidwell S."/>
            <person name="Rosen B."/>
            <person name="Chan A."/>
            <person name="Zhou S."/>
            <person name="Gentzbittel L."/>
            <person name="Childs K.L."/>
            <person name="Yandell M."/>
            <person name="Gundlach H."/>
            <person name="Mayer K.F."/>
            <person name="Schwartz D.C."/>
            <person name="Town C.D."/>
        </authorList>
    </citation>
    <scope>GENOME REANNOTATION</scope>
    <source>
        <strain evidence="2">A17</strain>
        <strain evidence="3 4">cv. Jemalong A17</strain>
    </source>
</reference>
<dbReference type="STRING" id="3880.A0A072V1C3"/>
<dbReference type="HOGENOM" id="CLU_1888835_0_0_1"/>
<dbReference type="AlphaFoldDB" id="A0A072V1C3"/>
<evidence type="ECO:0000256" key="1">
    <source>
        <dbReference type="SAM" id="MobiDB-lite"/>
    </source>
</evidence>
<keyword evidence="4" id="KW-1185">Reference proteome</keyword>